<feature type="compositionally biased region" description="Acidic residues" evidence="3">
    <location>
        <begin position="792"/>
        <end position="801"/>
    </location>
</feature>
<gene>
    <name evidence="5" type="ORF">V5O48_018269</name>
</gene>
<keyword evidence="2" id="KW-0863">Zinc-finger</keyword>
<keyword evidence="2" id="KW-0862">Zinc</keyword>
<evidence type="ECO:0000259" key="4">
    <source>
        <dbReference type="PROSITE" id="PS50158"/>
    </source>
</evidence>
<dbReference type="EMBL" id="JBAHYK010003198">
    <property type="protein sequence ID" value="KAL0563793.1"/>
    <property type="molecule type" value="Genomic_DNA"/>
</dbReference>
<feature type="region of interest" description="Disordered" evidence="3">
    <location>
        <begin position="634"/>
        <end position="653"/>
    </location>
</feature>
<comment type="caution">
    <text evidence="5">The sequence shown here is derived from an EMBL/GenBank/DDBJ whole genome shotgun (WGS) entry which is preliminary data.</text>
</comment>
<dbReference type="InterPro" id="IPR036875">
    <property type="entry name" value="Znf_CCHC_sf"/>
</dbReference>
<evidence type="ECO:0000256" key="2">
    <source>
        <dbReference type="PROSITE-ProRule" id="PRU00047"/>
    </source>
</evidence>
<sequence>NSQSTGFTELDINPPPVPRKKRAIAPTQVVPEPVQTPSASDQVPELPSVPTLPTFAFVHRKRLFSREESLAFQRLQKEHFELKLQCQGIRRSRALLKKRTHETLKKKLAKAYVPKKIRVIRLPPPITLPNTMATTQQNPQGEPQASPLRENWRDLTPEQRNQVSSKKDKGVRMPSQFKGTSSSDWLGFLDDLEDVFIQLGITYDEVKIYQTIVCMSYNLREEVAALDSSRGHSWDDFVRDLKDGWAFDDQQGSEEALRRMIDEYRIMPLNVTEVRFKTFVRKFRLESKKLEKPPALLSNKTLVEHFLSALEDKFVEKIIDGLNQSKRLRMELERAEGVDEERRKQDPWTLEQVINQAEMIMQTNLGLAYSVSNSSSSRQVRTEVTGTSVVPIPKEVRQGILKTGSSTAQVKSEPDFEQHLASAVDKQEVQLREIREGLHKQQEGWKKYQESFDKKFLESFVELKKLVLTASPSDERSRGSSGGSSQSSQPQMKTGTPMIGNGARSFTQGKCYMCGGPGHTSNECQYQKDFLQKGWLRFDPGKGKYVCYDGSSLPFVEEGDKEVRWQKITRFAQERGWPGVNDGEDPTAALYATALEPVTSFMMAEEASNPNGLAEAHSRLDEIQEALEALLSASARERSSTTPEVPQVVIPAPPAYVRADRKAAREARENKEKPKKNIYVPPQKRTDERVVRFNTNPDERDELEDESSEDESLPDIPTEVWRDGPAQYKKSPPATSRPFDKVKSIERPTIPKEQAVSESNVVGPPRDITQTIMKGPRVHTSVKKDEPKSQMDELDEVPPSQVEEELATCLLREGVHVHTQDLLAVSPALRKIVLRKIKN</sequence>
<feature type="region of interest" description="Disordered" evidence="3">
    <location>
        <begin position="1"/>
        <end position="46"/>
    </location>
</feature>
<feature type="compositionally biased region" description="Acidic residues" evidence="3">
    <location>
        <begin position="699"/>
        <end position="713"/>
    </location>
</feature>
<proteinExistence type="predicted"/>
<feature type="region of interest" description="Disordered" evidence="3">
    <location>
        <begin position="663"/>
        <end position="801"/>
    </location>
</feature>
<evidence type="ECO:0000313" key="6">
    <source>
        <dbReference type="Proteomes" id="UP001465976"/>
    </source>
</evidence>
<evidence type="ECO:0000256" key="3">
    <source>
        <dbReference type="SAM" id="MobiDB-lite"/>
    </source>
</evidence>
<feature type="compositionally biased region" description="Basic and acidic residues" evidence="3">
    <location>
        <begin position="663"/>
        <end position="672"/>
    </location>
</feature>
<keyword evidence="1" id="KW-0507">mRNA processing</keyword>
<feature type="compositionally biased region" description="Basic and acidic residues" evidence="3">
    <location>
        <begin position="738"/>
        <end position="750"/>
    </location>
</feature>
<feature type="region of interest" description="Disordered" evidence="3">
    <location>
        <begin position="128"/>
        <end position="176"/>
    </location>
</feature>
<protein>
    <recommendedName>
        <fullName evidence="4">CCHC-type domain-containing protein</fullName>
    </recommendedName>
</protein>
<feature type="compositionally biased region" description="Basic and acidic residues" evidence="3">
    <location>
        <begin position="782"/>
        <end position="791"/>
    </location>
</feature>
<dbReference type="PROSITE" id="PS50158">
    <property type="entry name" value="ZF_CCHC"/>
    <property type="match status" value="1"/>
</dbReference>
<feature type="domain" description="CCHC-type" evidence="4">
    <location>
        <begin position="510"/>
        <end position="524"/>
    </location>
</feature>
<keyword evidence="6" id="KW-1185">Reference proteome</keyword>
<evidence type="ECO:0000256" key="1">
    <source>
        <dbReference type="ARBA" id="ARBA00022664"/>
    </source>
</evidence>
<feature type="compositionally biased region" description="Low complexity" evidence="3">
    <location>
        <begin position="26"/>
        <end position="37"/>
    </location>
</feature>
<accession>A0ABR3ELQ3</accession>
<dbReference type="Proteomes" id="UP001465976">
    <property type="component" value="Unassembled WGS sequence"/>
</dbReference>
<evidence type="ECO:0000313" key="5">
    <source>
        <dbReference type="EMBL" id="KAL0563793.1"/>
    </source>
</evidence>
<reference evidence="5 6" key="1">
    <citation type="submission" date="2024-02" db="EMBL/GenBank/DDBJ databases">
        <title>A draft genome for the cacao thread blight pathogen Marasmius crinis-equi.</title>
        <authorList>
            <person name="Cohen S.P."/>
            <person name="Baruah I.K."/>
            <person name="Amoako-Attah I."/>
            <person name="Bukari Y."/>
            <person name="Meinhardt L.W."/>
            <person name="Bailey B.A."/>
        </authorList>
    </citation>
    <scope>NUCLEOTIDE SEQUENCE [LARGE SCALE GENOMIC DNA]</scope>
    <source>
        <strain evidence="5 6">GH-76</strain>
    </source>
</reference>
<dbReference type="SUPFAM" id="SSF57756">
    <property type="entry name" value="Retrovirus zinc finger-like domains"/>
    <property type="match status" value="1"/>
</dbReference>
<dbReference type="InterPro" id="IPR001878">
    <property type="entry name" value="Znf_CCHC"/>
</dbReference>
<feature type="compositionally biased region" description="Polar residues" evidence="3">
    <location>
        <begin position="128"/>
        <end position="143"/>
    </location>
</feature>
<feature type="region of interest" description="Disordered" evidence="3">
    <location>
        <begin position="471"/>
        <end position="500"/>
    </location>
</feature>
<keyword evidence="2" id="KW-0479">Metal-binding</keyword>
<feature type="non-terminal residue" evidence="5">
    <location>
        <position position="1"/>
    </location>
</feature>
<name>A0ABR3ELQ3_9AGAR</name>
<organism evidence="5 6">
    <name type="scientific">Marasmius crinis-equi</name>
    <dbReference type="NCBI Taxonomy" id="585013"/>
    <lineage>
        <taxon>Eukaryota</taxon>
        <taxon>Fungi</taxon>
        <taxon>Dikarya</taxon>
        <taxon>Basidiomycota</taxon>
        <taxon>Agaricomycotina</taxon>
        <taxon>Agaricomycetes</taxon>
        <taxon>Agaricomycetidae</taxon>
        <taxon>Agaricales</taxon>
        <taxon>Marasmiineae</taxon>
        <taxon>Marasmiaceae</taxon>
        <taxon>Marasmius</taxon>
    </lineage>
</organism>